<dbReference type="EMBL" id="JAELYA010000001">
    <property type="protein sequence ID" value="MBO3273847.1"/>
    <property type="molecule type" value="Genomic_DNA"/>
</dbReference>
<dbReference type="RefSeq" id="WP_208311672.1">
    <property type="nucleotide sequence ID" value="NZ_JAELYA010000001.1"/>
</dbReference>
<proteinExistence type="predicted"/>
<accession>A0ABS3TJM3</accession>
<evidence type="ECO:0000313" key="2">
    <source>
        <dbReference type="Proteomes" id="UP000669060"/>
    </source>
</evidence>
<protein>
    <recommendedName>
        <fullName evidence="3">RHS repeat protein</fullName>
    </recommendedName>
</protein>
<name>A0ABS3TJM3_9PSED</name>
<organism evidence="1 2">
    <name type="scientific">Pseudomonas schmalbachii</name>
    <dbReference type="NCBI Taxonomy" id="2816993"/>
    <lineage>
        <taxon>Bacteria</taxon>
        <taxon>Pseudomonadati</taxon>
        <taxon>Pseudomonadota</taxon>
        <taxon>Gammaproteobacteria</taxon>
        <taxon>Pseudomonadales</taxon>
        <taxon>Pseudomonadaceae</taxon>
        <taxon>Pseudomonas</taxon>
    </lineage>
</organism>
<dbReference type="Proteomes" id="UP000669060">
    <property type="component" value="Unassembled WGS sequence"/>
</dbReference>
<reference evidence="1 2" key="1">
    <citation type="submission" date="2020-12" db="EMBL/GenBank/DDBJ databases">
        <title>Pseudomonas schmalbachii sp. nov. isolated from millipede gut.</title>
        <authorList>
            <person name="Shelomi M."/>
        </authorList>
    </citation>
    <scope>NUCLEOTIDE SEQUENCE [LARGE SCALE GENOMIC DNA]</scope>
    <source>
        <strain evidence="1 2">Milli4</strain>
    </source>
</reference>
<evidence type="ECO:0000313" key="1">
    <source>
        <dbReference type="EMBL" id="MBO3273847.1"/>
    </source>
</evidence>
<sequence>MRSDPKAEIRYEYDAVGNRRRVWSYYHDGVEGANTTRDYWYAYDSMNRFVVSMGQLSGGVRGTSAGDATVSIVKGSSGVQLSYNAASERVSAVYGSDGHREDYTYTADGYLEDTRIDGVLRARRVNDALGRVSAYTEYNSSGTTAFTRTSTYNDINQATQQLEWDGVASGNSKRTLTFDYAVGGPLNSSSQKDGATTVTAVPMLASRDCRRGYIPD</sequence>
<evidence type="ECO:0008006" key="3">
    <source>
        <dbReference type="Google" id="ProtNLM"/>
    </source>
</evidence>
<comment type="caution">
    <text evidence="1">The sequence shown here is derived from an EMBL/GenBank/DDBJ whole genome shotgun (WGS) entry which is preliminary data.</text>
</comment>
<keyword evidence="2" id="KW-1185">Reference proteome</keyword>
<gene>
    <name evidence="1" type="ORF">JFY56_01250</name>
</gene>